<dbReference type="SUPFAM" id="SSF53098">
    <property type="entry name" value="Ribonuclease H-like"/>
    <property type="match status" value="1"/>
</dbReference>
<dbReference type="Gene3D" id="3.40.850.10">
    <property type="entry name" value="Kinesin motor domain"/>
    <property type="match status" value="1"/>
</dbReference>
<evidence type="ECO:0000256" key="5">
    <source>
        <dbReference type="ARBA" id="ARBA00022999"/>
    </source>
</evidence>
<feature type="region of interest" description="Disordered" evidence="8">
    <location>
        <begin position="665"/>
        <end position="722"/>
    </location>
</feature>
<evidence type="ECO:0000256" key="1">
    <source>
        <dbReference type="ARBA" id="ARBA00004496"/>
    </source>
</evidence>
<dbReference type="InterPro" id="IPR036961">
    <property type="entry name" value="Kinesin_motor_dom_sf"/>
</dbReference>
<dbReference type="Proteomes" id="UP000829685">
    <property type="component" value="Unassembled WGS sequence"/>
</dbReference>
<feature type="domain" description="RNase H type-1" evidence="10">
    <location>
        <begin position="1"/>
        <end position="170"/>
    </location>
</feature>
<keyword evidence="2" id="KW-0963">Cytoplasm</keyword>
<keyword evidence="3 7" id="KW-0547">Nucleotide-binding</keyword>
<dbReference type="InterPro" id="IPR012337">
    <property type="entry name" value="RNaseH-like_sf"/>
</dbReference>
<evidence type="ECO:0000256" key="2">
    <source>
        <dbReference type="ARBA" id="ARBA00022490"/>
    </source>
</evidence>
<dbReference type="GO" id="GO:0005524">
    <property type="term" value="F:ATP binding"/>
    <property type="evidence" value="ECO:0007669"/>
    <property type="project" value="UniProtKB-UniRule"/>
</dbReference>
<dbReference type="SUPFAM" id="SSF47781">
    <property type="entry name" value="RuvA domain 2-like"/>
    <property type="match status" value="1"/>
</dbReference>
<dbReference type="GO" id="GO:0007052">
    <property type="term" value="P:mitotic spindle organization"/>
    <property type="evidence" value="ECO:0007669"/>
    <property type="project" value="TreeGrafter"/>
</dbReference>
<gene>
    <name evidence="11" type="ORF">JX265_008019</name>
</gene>
<dbReference type="InterPro" id="IPR027417">
    <property type="entry name" value="P-loop_NTPase"/>
</dbReference>
<dbReference type="GO" id="GO:0005875">
    <property type="term" value="C:microtubule associated complex"/>
    <property type="evidence" value="ECO:0007669"/>
    <property type="project" value="TreeGrafter"/>
</dbReference>
<evidence type="ECO:0000313" key="11">
    <source>
        <dbReference type="EMBL" id="KAI1865696.1"/>
    </source>
</evidence>
<evidence type="ECO:0000259" key="9">
    <source>
        <dbReference type="PROSITE" id="PS50067"/>
    </source>
</evidence>
<dbReference type="PROSITE" id="PS50879">
    <property type="entry name" value="RNASE_H_1"/>
    <property type="match status" value="1"/>
</dbReference>
<feature type="region of interest" description="Disordered" evidence="8">
    <location>
        <begin position="184"/>
        <end position="229"/>
    </location>
</feature>
<name>A0A9P9WIV5_9PEZI</name>
<dbReference type="Gene3D" id="3.30.420.10">
    <property type="entry name" value="Ribonuclease H-like superfamily/Ribonuclease H"/>
    <property type="match status" value="1"/>
</dbReference>
<evidence type="ECO:0000256" key="6">
    <source>
        <dbReference type="ARBA" id="ARBA00023054"/>
    </source>
</evidence>
<accession>A0A9P9WIV5</accession>
<dbReference type="PANTHER" id="PTHR47969">
    <property type="entry name" value="CHROMOSOME-ASSOCIATED KINESIN KIF4A-RELATED"/>
    <property type="match status" value="1"/>
</dbReference>
<feature type="region of interest" description="Disordered" evidence="8">
    <location>
        <begin position="830"/>
        <end position="857"/>
    </location>
</feature>
<dbReference type="SMART" id="SM00129">
    <property type="entry name" value="KISc"/>
    <property type="match status" value="1"/>
</dbReference>
<proteinExistence type="inferred from homology"/>
<keyword evidence="12" id="KW-1185">Reference proteome</keyword>
<dbReference type="AlphaFoldDB" id="A0A9P9WIV5"/>
<dbReference type="InterPro" id="IPR001752">
    <property type="entry name" value="Kinesin_motor_dom"/>
</dbReference>
<feature type="compositionally biased region" description="Basic and acidic residues" evidence="8">
    <location>
        <begin position="830"/>
        <end position="843"/>
    </location>
</feature>
<evidence type="ECO:0000256" key="3">
    <source>
        <dbReference type="ARBA" id="ARBA00022741"/>
    </source>
</evidence>
<dbReference type="Pfam" id="PF00075">
    <property type="entry name" value="RNase_H"/>
    <property type="match status" value="1"/>
</dbReference>
<dbReference type="InterPro" id="IPR002156">
    <property type="entry name" value="RNaseH_domain"/>
</dbReference>
<dbReference type="PANTHER" id="PTHR47969:SF15">
    <property type="entry name" value="CHROMOSOME-ASSOCIATED KINESIN KIF4A-RELATED"/>
    <property type="match status" value="1"/>
</dbReference>
<dbReference type="GO" id="GO:0051231">
    <property type="term" value="P:spindle elongation"/>
    <property type="evidence" value="ECO:0007669"/>
    <property type="project" value="TreeGrafter"/>
</dbReference>
<keyword evidence="4 7" id="KW-0067">ATP-binding</keyword>
<dbReference type="Pfam" id="PF00225">
    <property type="entry name" value="Kinesin"/>
    <property type="match status" value="1"/>
</dbReference>
<comment type="caution">
    <text evidence="11">The sequence shown here is derived from an EMBL/GenBank/DDBJ whole genome shotgun (WGS) entry which is preliminary data.</text>
</comment>
<dbReference type="InterPro" id="IPR027640">
    <property type="entry name" value="Kinesin-like_fam"/>
</dbReference>
<reference evidence="11" key="1">
    <citation type="submission" date="2021-03" db="EMBL/GenBank/DDBJ databases">
        <title>Revisited historic fungal species revealed as producer of novel bioactive compounds through whole genome sequencing and comparative genomics.</title>
        <authorList>
            <person name="Vignolle G.A."/>
            <person name="Hochenegger N."/>
            <person name="Mach R.L."/>
            <person name="Mach-Aigner A.R."/>
            <person name="Javad Rahimi M."/>
            <person name="Salim K.A."/>
            <person name="Chan C.M."/>
            <person name="Lim L.B.L."/>
            <person name="Cai F."/>
            <person name="Druzhinina I.S."/>
            <person name="U'Ren J.M."/>
            <person name="Derntl C."/>
        </authorList>
    </citation>
    <scope>NUCLEOTIDE SEQUENCE</scope>
    <source>
        <strain evidence="11">TUCIM 5799</strain>
    </source>
</reference>
<dbReference type="InterPro" id="IPR010994">
    <property type="entry name" value="RuvA_2-like"/>
</dbReference>
<keyword evidence="7" id="KW-0505">Motor protein</keyword>
<dbReference type="PROSITE" id="PS50067">
    <property type="entry name" value="KINESIN_MOTOR_2"/>
    <property type="match status" value="1"/>
</dbReference>
<keyword evidence="6" id="KW-0175">Coiled coil</keyword>
<evidence type="ECO:0000313" key="12">
    <source>
        <dbReference type="Proteomes" id="UP000829685"/>
    </source>
</evidence>
<dbReference type="GO" id="GO:0003676">
    <property type="term" value="F:nucleic acid binding"/>
    <property type="evidence" value="ECO:0007669"/>
    <property type="project" value="InterPro"/>
</dbReference>
<dbReference type="GO" id="GO:0007018">
    <property type="term" value="P:microtubule-based movement"/>
    <property type="evidence" value="ECO:0007669"/>
    <property type="project" value="InterPro"/>
</dbReference>
<protein>
    <submittedName>
        <fullName evidence="11">Uncharacterized protein</fullName>
    </submittedName>
</protein>
<dbReference type="FunFam" id="3.40.850.10:FF:000072">
    <property type="entry name" value="Kinesin family protein"/>
    <property type="match status" value="1"/>
</dbReference>
<feature type="domain" description="Kinesin motor" evidence="9">
    <location>
        <begin position="268"/>
        <end position="599"/>
    </location>
</feature>
<feature type="binding site" evidence="7">
    <location>
        <begin position="356"/>
        <end position="363"/>
    </location>
    <ligand>
        <name>ATP</name>
        <dbReference type="ChEBI" id="CHEBI:30616"/>
    </ligand>
</feature>
<dbReference type="PRINTS" id="PR00380">
    <property type="entry name" value="KINESINHEAVY"/>
</dbReference>
<dbReference type="CDD" id="cd00106">
    <property type="entry name" value="KISc"/>
    <property type="match status" value="1"/>
</dbReference>
<sequence length="976" mass="108174">MVYYMEFNVDGACRGNGKPGSRGAAACVLRQRGQGHHRCKTCRMVGRNSTPTNQKAEIEAIILALEWATQRYEELDSSPNLLVKINSDSRYAVNCMNEWIAKWSRNGWQNSKGWDVANRDLLQRAAHLDEVEVKLQYPSYTWNEVEFETNQGEVSQGNYAIGYITTTIAMSTADNSLVTLAGGPLPLTTTEKKGPKPTHTPPGTSAGRGTQRLTRPASTQPSPRRRTRRDFGVAALENANWDCSRYHLATINALAFPHGQLAARLNMSVRVVARIRPLLPQELDKDIIVHAASTEDGKPDTLVRIPSPKNEAEEFTFAFNGVYDQPTTQEELFSAEVAPHLKSLFQGLDVTIFAYGVTGTGKTHTMRGGLKLADRGVIPRLLSGVYRRSKKMMKDSNGETTVTVALSYYEIYNDKVFDLFEPPEKRLPAGLPLREANGKTNVVGLTERPCEDLKDFERLYIEANNNRITAATKLNAHSSRSHAILRVKLTQTTGDMVRESTASAIDLAGSEDNRRTENNKERLVESAAINKSLFVLSQCIDAISRGDRRIPFRESKMTRILSLGQNNGITVMILNLAPLRSYHLDTLSSLNVSSRAKRIEVREIENEIVYKQVPRTNSGSSGLSVTRQPLRPLANAHNIASGQIAAKEKEKAAADRPVKAFNVYTDRPKPVVPPRPANMALKRTAPAQKRPSDQESGIARPSKITRPAQVSLAQPVKPPQPSVSAEQIEAMVEKKVAEILASRTQAAQEQQPEISEAVQKRLEALERRIDDGRHDDHKSEGLRFLLMARQHKERGEDSSALKMYEMALPYFPGQAKLLSKIDKLKAKIAAKREGRDAPAEVARDASSTAGTPSRKKKVYRFNDDEDYEAAEADDDDESFAHSRKPTRKVKATKLECSLDDTPLTPQMQELLDIINSGDANMIMGLQGFGPKKARDLVDYLDQDGQRIQSLAQLRAIPGMGGRAIDRAYEGLVSGHA</sequence>
<evidence type="ECO:0000256" key="8">
    <source>
        <dbReference type="SAM" id="MobiDB-lite"/>
    </source>
</evidence>
<dbReference type="EMBL" id="JAFIMR010000021">
    <property type="protein sequence ID" value="KAI1865696.1"/>
    <property type="molecule type" value="Genomic_DNA"/>
</dbReference>
<dbReference type="InterPro" id="IPR036397">
    <property type="entry name" value="RNaseH_sf"/>
</dbReference>
<organism evidence="11 12">
    <name type="scientific">Neoarthrinium moseri</name>
    <dbReference type="NCBI Taxonomy" id="1658444"/>
    <lineage>
        <taxon>Eukaryota</taxon>
        <taxon>Fungi</taxon>
        <taxon>Dikarya</taxon>
        <taxon>Ascomycota</taxon>
        <taxon>Pezizomycotina</taxon>
        <taxon>Sordariomycetes</taxon>
        <taxon>Xylariomycetidae</taxon>
        <taxon>Amphisphaeriales</taxon>
        <taxon>Apiosporaceae</taxon>
        <taxon>Neoarthrinium</taxon>
    </lineage>
</organism>
<keyword evidence="5" id="KW-0727">SH2 domain</keyword>
<dbReference type="Gene3D" id="1.10.150.280">
    <property type="entry name" value="AF1531-like domain"/>
    <property type="match status" value="1"/>
</dbReference>
<evidence type="ECO:0000256" key="4">
    <source>
        <dbReference type="ARBA" id="ARBA00022840"/>
    </source>
</evidence>
<dbReference type="GO" id="GO:0004523">
    <property type="term" value="F:RNA-DNA hybrid ribonuclease activity"/>
    <property type="evidence" value="ECO:0007669"/>
    <property type="project" value="InterPro"/>
</dbReference>
<dbReference type="GO" id="GO:0003777">
    <property type="term" value="F:microtubule motor activity"/>
    <property type="evidence" value="ECO:0007669"/>
    <property type="project" value="InterPro"/>
</dbReference>
<comment type="similarity">
    <text evidence="7">Belongs to the TRAFAC class myosin-kinesin ATPase superfamily. Kinesin family.</text>
</comment>
<dbReference type="GO" id="GO:0005737">
    <property type="term" value="C:cytoplasm"/>
    <property type="evidence" value="ECO:0007669"/>
    <property type="project" value="UniProtKB-SubCell"/>
</dbReference>
<evidence type="ECO:0000256" key="7">
    <source>
        <dbReference type="PROSITE-ProRule" id="PRU00283"/>
    </source>
</evidence>
<dbReference type="SUPFAM" id="SSF52540">
    <property type="entry name" value="P-loop containing nucleoside triphosphate hydrolases"/>
    <property type="match status" value="1"/>
</dbReference>
<dbReference type="GO" id="GO:0008017">
    <property type="term" value="F:microtubule binding"/>
    <property type="evidence" value="ECO:0007669"/>
    <property type="project" value="InterPro"/>
</dbReference>
<comment type="subcellular location">
    <subcellularLocation>
        <location evidence="1">Cytoplasm</location>
    </subcellularLocation>
</comment>
<evidence type="ECO:0000259" key="10">
    <source>
        <dbReference type="PROSITE" id="PS50879"/>
    </source>
</evidence>